<dbReference type="InterPro" id="IPR010918">
    <property type="entry name" value="PurM-like_C_dom"/>
</dbReference>
<keyword evidence="3 10" id="KW-0418">Kinase</keyword>
<dbReference type="CDD" id="cd02195">
    <property type="entry name" value="SelD"/>
    <property type="match status" value="1"/>
</dbReference>
<dbReference type="Gene3D" id="3.30.1330.10">
    <property type="entry name" value="PurM-like, N-terminal domain"/>
    <property type="match status" value="1"/>
</dbReference>
<evidence type="ECO:0000259" key="7">
    <source>
        <dbReference type="Pfam" id="PF00586"/>
    </source>
</evidence>
<feature type="domain" description="PurM-like N-terminal" evidence="7">
    <location>
        <begin position="525"/>
        <end position="634"/>
    </location>
</feature>
<dbReference type="Gene3D" id="3.90.650.10">
    <property type="entry name" value="PurM-like C-terminal domain"/>
    <property type="match status" value="1"/>
</dbReference>
<comment type="caution">
    <text evidence="10">The sequence shown here is derived from an EMBL/GenBank/DDBJ whole genome shotgun (WGS) entry which is preliminary data.</text>
</comment>
<organism evidence="10">
    <name type="scientific">Planktothricoides sp. SpSt-374</name>
    <dbReference type="NCBI Taxonomy" id="2282167"/>
    <lineage>
        <taxon>Bacteria</taxon>
        <taxon>Bacillati</taxon>
        <taxon>Cyanobacteriota</taxon>
        <taxon>Cyanophyceae</taxon>
        <taxon>Oscillatoriophycideae</taxon>
        <taxon>Oscillatoriales</taxon>
        <taxon>Oscillatoriaceae</taxon>
        <taxon>Planktothricoides</taxon>
    </lineage>
</organism>
<gene>
    <name evidence="10" type="primary">selD</name>
    <name evidence="10" type="ORF">ENR15_16460</name>
</gene>
<keyword evidence="4" id="KW-0067">ATP-binding</keyword>
<keyword evidence="5" id="KW-0711">Selenium</keyword>
<dbReference type="PANTHER" id="PTHR10256:SF0">
    <property type="entry name" value="INACTIVE SELENIDE, WATER DIKINASE-LIKE PROTEIN-RELATED"/>
    <property type="match status" value="1"/>
</dbReference>
<dbReference type="Pfam" id="PF02769">
    <property type="entry name" value="AIRS_C"/>
    <property type="match status" value="1"/>
</dbReference>
<dbReference type="AlphaFoldDB" id="A0A7C3ZVG8"/>
<dbReference type="EC" id="2.7.9.3" evidence="10"/>
<evidence type="ECO:0000259" key="9">
    <source>
        <dbReference type="Pfam" id="PF07992"/>
    </source>
</evidence>
<evidence type="ECO:0000256" key="2">
    <source>
        <dbReference type="ARBA" id="ARBA00022741"/>
    </source>
</evidence>
<evidence type="ECO:0000256" key="5">
    <source>
        <dbReference type="ARBA" id="ARBA00023266"/>
    </source>
</evidence>
<dbReference type="InterPro" id="IPR016188">
    <property type="entry name" value="PurM-like_N"/>
</dbReference>
<dbReference type="InterPro" id="IPR004536">
    <property type="entry name" value="SPS/SelD"/>
</dbReference>
<evidence type="ECO:0000256" key="1">
    <source>
        <dbReference type="ARBA" id="ARBA00022679"/>
    </source>
</evidence>
<keyword evidence="1 10" id="KW-0808">Transferase</keyword>
<dbReference type="InterPro" id="IPR036921">
    <property type="entry name" value="PurM-like_N_sf"/>
</dbReference>
<dbReference type="SUPFAM" id="SSF51905">
    <property type="entry name" value="FAD/NAD(P)-binding domain"/>
    <property type="match status" value="2"/>
</dbReference>
<evidence type="ECO:0000256" key="4">
    <source>
        <dbReference type="ARBA" id="ARBA00022840"/>
    </source>
</evidence>
<dbReference type="GO" id="GO:0016260">
    <property type="term" value="P:selenocysteine biosynthetic process"/>
    <property type="evidence" value="ECO:0007669"/>
    <property type="project" value="TreeGrafter"/>
</dbReference>
<dbReference type="GO" id="GO:0005524">
    <property type="term" value="F:ATP binding"/>
    <property type="evidence" value="ECO:0007669"/>
    <property type="project" value="UniProtKB-KW"/>
</dbReference>
<dbReference type="Pfam" id="PF00586">
    <property type="entry name" value="AIRS"/>
    <property type="match status" value="1"/>
</dbReference>
<evidence type="ECO:0000259" key="8">
    <source>
        <dbReference type="Pfam" id="PF02769"/>
    </source>
</evidence>
<dbReference type="NCBIfam" id="TIGR00476">
    <property type="entry name" value="selD"/>
    <property type="match status" value="1"/>
</dbReference>
<dbReference type="SUPFAM" id="SSF56042">
    <property type="entry name" value="PurM C-terminal domain-like"/>
    <property type="match status" value="1"/>
</dbReference>
<reference evidence="10" key="1">
    <citation type="journal article" date="2020" name="mSystems">
        <title>Genome- and Community-Level Interaction Insights into Carbon Utilization and Element Cycling Functions of Hydrothermarchaeota in Hydrothermal Sediment.</title>
        <authorList>
            <person name="Zhou Z."/>
            <person name="Liu Y."/>
            <person name="Xu W."/>
            <person name="Pan J."/>
            <person name="Luo Z.H."/>
            <person name="Li M."/>
        </authorList>
    </citation>
    <scope>NUCLEOTIDE SEQUENCE [LARGE SCALE GENOMIC DNA]</scope>
    <source>
        <strain evidence="10">SpSt-374</strain>
    </source>
</reference>
<proteinExistence type="predicted"/>
<dbReference type="EMBL" id="DSPX01000168">
    <property type="protein sequence ID" value="HGG02186.1"/>
    <property type="molecule type" value="Genomic_DNA"/>
</dbReference>
<dbReference type="PANTHER" id="PTHR10256">
    <property type="entry name" value="SELENIDE, WATER DIKINASE"/>
    <property type="match status" value="1"/>
</dbReference>
<accession>A0A7C3ZVG8</accession>
<dbReference type="Pfam" id="PF07992">
    <property type="entry name" value="Pyr_redox_2"/>
    <property type="match status" value="1"/>
</dbReference>
<dbReference type="GO" id="GO:0004756">
    <property type="term" value="F:selenide, water dikinase activity"/>
    <property type="evidence" value="ECO:0007669"/>
    <property type="project" value="UniProtKB-EC"/>
</dbReference>
<protein>
    <submittedName>
        <fullName evidence="10">Selenide, water dikinase SelD</fullName>
        <ecNumber evidence="10">2.7.9.3</ecNumber>
    </submittedName>
</protein>
<evidence type="ECO:0000256" key="3">
    <source>
        <dbReference type="ARBA" id="ARBA00022777"/>
    </source>
</evidence>
<evidence type="ECO:0000313" key="10">
    <source>
        <dbReference type="EMBL" id="HGG02186.1"/>
    </source>
</evidence>
<dbReference type="GO" id="GO:0016491">
    <property type="term" value="F:oxidoreductase activity"/>
    <property type="evidence" value="ECO:0007669"/>
    <property type="project" value="InterPro"/>
</dbReference>
<evidence type="ECO:0000256" key="6">
    <source>
        <dbReference type="SAM" id="MobiDB-lite"/>
    </source>
</evidence>
<dbReference type="Gene3D" id="3.50.50.100">
    <property type="match status" value="1"/>
</dbReference>
<dbReference type="InterPro" id="IPR036188">
    <property type="entry name" value="FAD/NAD-bd_sf"/>
</dbReference>
<name>A0A7C3ZVG8_9CYAN</name>
<dbReference type="GO" id="GO:0005737">
    <property type="term" value="C:cytoplasm"/>
    <property type="evidence" value="ECO:0007669"/>
    <property type="project" value="TreeGrafter"/>
</dbReference>
<sequence length="839" mass="89970">MTNDKIVKDLVLVGGGHSHAIALRMFAMNPMPDLRLTLISDVAHAPYSGMLPGHVAGFYSYDDCHIDLRQLANFAGARLFLDRVVGLDLAAKRVLCAHRPPVAFDLLSINIGSSPAMLGVPGAAVFAIPAKPVPQFLRHWQQLLQEIEANPTKPVVLGIVGGGAGGVELALAMQGRLQSLAHNIKIHLFHSGKELLPNHNRYIKYKLQKILIEKGIELHLETRVVALESAKNEGSGEEIWVVCEQKPGEEPGPGFWNENDGQRNPVSRVPVKRVFWVTQASAPGWIRESGLVVDGDGFIEVRDTLQSVSHNDVFAAGDIATVVNNPRPKAGVFAVRQGKPLFENLRRVILGRSLQKFRPQKHFLALIGTGTGEALASRGAPGIGTIGMGPSRLLWRWKDWIDRRFMAQFSQLPDMSVSPQPPFKRGAVEESPQPPFKRGAVEESPQPPFKRGAVEESPQPLFKRGARETKPQMHCAGCGAKVGSTTLGRVLQRLNSEFVSPSPHPPVSPSPRLPGGVVIGLSAPDDCAVVQVRGDKLMLHTVDYFPALIDDPFVFGQIAANHSLGDIFAMGGTPETALAIATIPYATEAEQEETLYQLLAGALKILNQTQTSLVGGHTIAGPQLAFGLACNGLVAPDKLLRKGGMQPEQLLIITKPLGTGTLFAADMRRQAKGRWIENAIASMLIPNHHAAACLGGEMSFHPDGGQGGATACTDVTGFGLLGHLLEMVTASGVAVELNLRAIPVLDGALATVEKGILSTLHPENFRAAAQIHNLAEVEIHPLFPLLFDPQTAGGLLASVPPESANALVAKLQSLGYCHSQIIGRVVSSQEGMLPVRVVS</sequence>
<dbReference type="PRINTS" id="PR00368">
    <property type="entry name" value="FADPNR"/>
</dbReference>
<feature type="region of interest" description="Disordered" evidence="6">
    <location>
        <begin position="413"/>
        <end position="458"/>
    </location>
</feature>
<feature type="domain" description="FAD/NAD(P)-binding" evidence="9">
    <location>
        <begin position="9"/>
        <end position="338"/>
    </location>
</feature>
<keyword evidence="2" id="KW-0547">Nucleotide-binding</keyword>
<dbReference type="SUPFAM" id="SSF55326">
    <property type="entry name" value="PurM N-terminal domain-like"/>
    <property type="match status" value="1"/>
</dbReference>
<dbReference type="InterPro" id="IPR036676">
    <property type="entry name" value="PurM-like_C_sf"/>
</dbReference>
<dbReference type="InterPro" id="IPR023753">
    <property type="entry name" value="FAD/NAD-binding_dom"/>
</dbReference>
<feature type="domain" description="PurM-like C-terminal" evidence="8">
    <location>
        <begin position="704"/>
        <end position="830"/>
    </location>
</feature>